<dbReference type="RefSeq" id="WP_377833812.1">
    <property type="nucleotide sequence ID" value="NZ_JBHRSK010000010.1"/>
</dbReference>
<name>A0ABV7AIA7_9RHOB</name>
<dbReference type="Pfam" id="PF00300">
    <property type="entry name" value="His_Phos_1"/>
    <property type="match status" value="1"/>
</dbReference>
<evidence type="ECO:0000313" key="1">
    <source>
        <dbReference type="EMBL" id="MFC2969106.1"/>
    </source>
</evidence>
<proteinExistence type="predicted"/>
<dbReference type="CDD" id="cd07067">
    <property type="entry name" value="HP_PGM_like"/>
    <property type="match status" value="1"/>
</dbReference>
<reference evidence="2" key="1">
    <citation type="journal article" date="2019" name="Int. J. Syst. Evol. Microbiol.">
        <title>The Global Catalogue of Microorganisms (GCM) 10K type strain sequencing project: providing services to taxonomists for standard genome sequencing and annotation.</title>
        <authorList>
            <consortium name="The Broad Institute Genomics Platform"/>
            <consortium name="The Broad Institute Genome Sequencing Center for Infectious Disease"/>
            <person name="Wu L."/>
            <person name="Ma J."/>
        </authorList>
    </citation>
    <scope>NUCLEOTIDE SEQUENCE [LARGE SCALE GENOMIC DNA]</scope>
    <source>
        <strain evidence="2">KCTC 62192</strain>
    </source>
</reference>
<sequence>MPEDVPTELVLIRHAPVAGDGRMCGRRDLPADCSDTAAFARLVAQLPRPARIVHSPALRCVQTVEALWPGARKSADPSLWEQDFGEWEGLPHAALPDLGPMDRTALAAHRPPGGESFVDLCARVQPALLALRDRQPAPEPGPVAVTAHAGTVRAALALALGSVAAALAFEIAPLSLTRLSLRADGQHVIHAVNQCA</sequence>
<keyword evidence="2" id="KW-1185">Reference proteome</keyword>
<accession>A0ABV7AIA7</accession>
<dbReference type="InterPro" id="IPR013078">
    <property type="entry name" value="His_Pase_superF_clade-1"/>
</dbReference>
<comment type="caution">
    <text evidence="1">The sequence shown here is derived from an EMBL/GenBank/DDBJ whole genome shotgun (WGS) entry which is preliminary data.</text>
</comment>
<dbReference type="Proteomes" id="UP001595443">
    <property type="component" value="Unassembled WGS sequence"/>
</dbReference>
<dbReference type="InterPro" id="IPR029033">
    <property type="entry name" value="His_PPase_superfam"/>
</dbReference>
<dbReference type="Gene3D" id="3.40.50.1240">
    <property type="entry name" value="Phosphoglycerate mutase-like"/>
    <property type="match status" value="1"/>
</dbReference>
<dbReference type="EMBL" id="JBHRSK010000010">
    <property type="protein sequence ID" value="MFC2969106.1"/>
    <property type="molecule type" value="Genomic_DNA"/>
</dbReference>
<dbReference type="SUPFAM" id="SSF53254">
    <property type="entry name" value="Phosphoglycerate mutase-like"/>
    <property type="match status" value="1"/>
</dbReference>
<protein>
    <submittedName>
        <fullName evidence="1">Histidine phosphatase family protein</fullName>
    </submittedName>
</protein>
<gene>
    <name evidence="1" type="ORF">ACFOES_13455</name>
</gene>
<evidence type="ECO:0000313" key="2">
    <source>
        <dbReference type="Proteomes" id="UP001595443"/>
    </source>
</evidence>
<organism evidence="1 2">
    <name type="scientific">Acidimangrovimonas pyrenivorans</name>
    <dbReference type="NCBI Taxonomy" id="2030798"/>
    <lineage>
        <taxon>Bacteria</taxon>
        <taxon>Pseudomonadati</taxon>
        <taxon>Pseudomonadota</taxon>
        <taxon>Alphaproteobacteria</taxon>
        <taxon>Rhodobacterales</taxon>
        <taxon>Paracoccaceae</taxon>
        <taxon>Acidimangrovimonas</taxon>
    </lineage>
</organism>
<dbReference type="SMART" id="SM00855">
    <property type="entry name" value="PGAM"/>
    <property type="match status" value="1"/>
</dbReference>